<evidence type="ECO:0000313" key="2">
    <source>
        <dbReference type="Proteomes" id="UP000000557"/>
    </source>
</evidence>
<dbReference type="Proteomes" id="UP000000557">
    <property type="component" value="Chromosome"/>
</dbReference>
<evidence type="ECO:0000313" key="1">
    <source>
        <dbReference type="EMBL" id="BAC91237.1"/>
    </source>
</evidence>
<dbReference type="HOGENOM" id="CLU_2857959_0_0_3"/>
<dbReference type="STRING" id="251221.gene:10760806"/>
<dbReference type="RefSeq" id="WP_011143286.1">
    <property type="nucleotide sequence ID" value="NC_005125.1"/>
</dbReference>
<dbReference type="AlphaFoldDB" id="Q7NG77"/>
<reference evidence="1 2" key="2">
    <citation type="journal article" date="2003" name="DNA Res.">
        <title>Complete genome structure of Gloeobacter violaceus PCC 7421, a cyanobacterium that lacks thylakoids (supplement).</title>
        <authorList>
            <person name="Nakamura Y."/>
            <person name="Kaneko T."/>
            <person name="Sato S."/>
            <person name="Mimuro M."/>
            <person name="Miyashita H."/>
            <person name="Tsuchiya T."/>
            <person name="Sasamoto S."/>
            <person name="Watanabe A."/>
            <person name="Kawashima K."/>
            <person name="Kishida Y."/>
            <person name="Kiyokawa C."/>
            <person name="Kohara M."/>
            <person name="Matsumoto M."/>
            <person name="Matsuno A."/>
            <person name="Nakazaki N."/>
            <person name="Shimpo S."/>
            <person name="Takeuchi C."/>
            <person name="Yamada M."/>
            <person name="Tabata S."/>
        </authorList>
    </citation>
    <scope>NUCLEOTIDE SEQUENCE [LARGE SCALE GENOMIC DNA]</scope>
    <source>
        <strain evidence="2">ATCC 29082 / PCC 7421</strain>
    </source>
</reference>
<accession>Q7NG77</accession>
<sequence length="67" mass="7714">MEETRLVLLLRDTVTSAEPVCTVCFYADRQGRPRHRGEHLLCASEDISSPHAGRYRCRMGFHLAQIR</sequence>
<name>Q7NG77_GLOVI</name>
<dbReference type="KEGG" id="gvi:gsr3296"/>
<reference evidence="1 2" key="1">
    <citation type="journal article" date="2003" name="DNA Res.">
        <title>Complete genome structure of Gloeobacter violaceus PCC 7421, a cyanobacterium that lacks thylakoids.</title>
        <authorList>
            <person name="Nakamura Y."/>
            <person name="Kaneko T."/>
            <person name="Sato S."/>
            <person name="Mimuro M."/>
            <person name="Miyashita H."/>
            <person name="Tsuchiya T."/>
            <person name="Sasamoto S."/>
            <person name="Watanabe A."/>
            <person name="Kawashima K."/>
            <person name="Kishida Y."/>
            <person name="Kiyokawa C."/>
            <person name="Kohara M."/>
            <person name="Matsumoto M."/>
            <person name="Matsuno A."/>
            <person name="Nakazaki N."/>
            <person name="Shimpo S."/>
            <person name="Takeuchi C."/>
            <person name="Yamada M."/>
            <person name="Tabata S."/>
        </authorList>
    </citation>
    <scope>NUCLEOTIDE SEQUENCE [LARGE SCALE GENOMIC DNA]</scope>
    <source>
        <strain evidence="2">ATCC 29082 / PCC 7421</strain>
    </source>
</reference>
<protein>
    <submittedName>
        <fullName evidence="1">Gsr3296 protein</fullName>
    </submittedName>
</protein>
<organism evidence="1 2">
    <name type="scientific">Gloeobacter violaceus (strain ATCC 29082 / PCC 7421)</name>
    <dbReference type="NCBI Taxonomy" id="251221"/>
    <lineage>
        <taxon>Bacteria</taxon>
        <taxon>Bacillati</taxon>
        <taxon>Cyanobacteriota</taxon>
        <taxon>Cyanophyceae</taxon>
        <taxon>Gloeobacterales</taxon>
        <taxon>Gloeobacteraceae</taxon>
        <taxon>Gloeobacter</taxon>
    </lineage>
</organism>
<dbReference type="EMBL" id="BA000045">
    <property type="protein sequence ID" value="BAC91237.1"/>
    <property type="molecule type" value="Genomic_DNA"/>
</dbReference>
<dbReference type="InParanoid" id="Q7NG77"/>
<gene>
    <name evidence="1" type="ordered locus">gsr3296</name>
</gene>
<proteinExistence type="predicted"/>
<keyword evidence="2" id="KW-1185">Reference proteome</keyword>
<dbReference type="EnsemblBacteria" id="BAC91237">
    <property type="protein sequence ID" value="BAC91237"/>
    <property type="gene ID" value="BAC91237"/>
</dbReference>
<dbReference type="OrthoDB" id="515521at2"/>